<feature type="non-terminal residue" evidence="1">
    <location>
        <position position="1"/>
    </location>
</feature>
<proteinExistence type="predicted"/>
<gene>
    <name evidence="1" type="ORF">LCGC14_2364390</name>
</gene>
<accession>A0A0F9C5J4</accession>
<dbReference type="AlphaFoldDB" id="A0A0F9C5J4"/>
<organism evidence="1">
    <name type="scientific">marine sediment metagenome</name>
    <dbReference type="NCBI Taxonomy" id="412755"/>
    <lineage>
        <taxon>unclassified sequences</taxon>
        <taxon>metagenomes</taxon>
        <taxon>ecological metagenomes</taxon>
    </lineage>
</organism>
<sequence length="198" mass="21399">TFALKTMLEAFAPRELLAEVITAVSNNYGTSTPIVLVMPSPRALLAKAHKAATGSDVEPDEMGIDTAAMYVADFLRYFSETDLSGVLLVEDPELRPASGEELSWYQPVINVAKHYRWSVGVHLPFSDGDFKVPDDIDFSIVPAGSAAAADTMGLDITQPLWEQGADGLSVGENGFYYLSIPTDTQPELVLDTLSSLKN</sequence>
<reference evidence="1" key="1">
    <citation type="journal article" date="2015" name="Nature">
        <title>Complex archaea that bridge the gap between prokaryotes and eukaryotes.</title>
        <authorList>
            <person name="Spang A."/>
            <person name="Saw J.H."/>
            <person name="Jorgensen S.L."/>
            <person name="Zaremba-Niedzwiedzka K."/>
            <person name="Martijn J."/>
            <person name="Lind A.E."/>
            <person name="van Eijk R."/>
            <person name="Schleper C."/>
            <person name="Guy L."/>
            <person name="Ettema T.J."/>
        </authorList>
    </citation>
    <scope>NUCLEOTIDE SEQUENCE</scope>
</reference>
<evidence type="ECO:0000313" key="1">
    <source>
        <dbReference type="EMBL" id="KKL44568.1"/>
    </source>
</evidence>
<protein>
    <submittedName>
        <fullName evidence="1">Uncharacterized protein</fullName>
    </submittedName>
</protein>
<name>A0A0F9C5J4_9ZZZZ</name>
<comment type="caution">
    <text evidence="1">The sequence shown here is derived from an EMBL/GenBank/DDBJ whole genome shotgun (WGS) entry which is preliminary data.</text>
</comment>
<dbReference type="EMBL" id="LAZR01034711">
    <property type="protein sequence ID" value="KKL44568.1"/>
    <property type="molecule type" value="Genomic_DNA"/>
</dbReference>